<gene>
    <name evidence="1" type="ORF">tf_35</name>
</gene>
<dbReference type="RefSeq" id="YP_006382495.1">
    <property type="nucleotide sequence ID" value="NC_017971.2"/>
</dbReference>
<name>I2FLQ6_9CAUD</name>
<organism evidence="1 2">
    <name type="scientific">Pseudomonas phage tf</name>
    <dbReference type="NCBI Taxonomy" id="1114179"/>
    <lineage>
        <taxon>Viruses</taxon>
        <taxon>Duplodnaviria</taxon>
        <taxon>Heunggongvirae</taxon>
        <taxon>Uroviricota</taxon>
        <taxon>Caudoviricetes</taxon>
        <taxon>Krylovvirus</taxon>
        <taxon>Krylovvirus tf</taxon>
    </lineage>
</organism>
<protein>
    <submittedName>
        <fullName evidence="1">Uncharacterized protein</fullName>
    </submittedName>
</protein>
<evidence type="ECO:0000313" key="1">
    <source>
        <dbReference type="EMBL" id="CCE60790.1"/>
    </source>
</evidence>
<dbReference type="Proteomes" id="UP000002867">
    <property type="component" value="Segment"/>
</dbReference>
<evidence type="ECO:0000313" key="2">
    <source>
        <dbReference type="Proteomes" id="UP000002867"/>
    </source>
</evidence>
<sequence>MATFRSAYQWSRRGYIPKAGTRSFKRGNIGQPLFADYQVTWIGEARAEQAYSFFRSSNRPSQVAKNVICVNGRYYKEI</sequence>
<dbReference type="KEGG" id="vg:12979147"/>
<dbReference type="EMBL" id="HE611333">
    <property type="protein sequence ID" value="CCE60790.1"/>
    <property type="molecule type" value="Genomic_DNA"/>
</dbReference>
<keyword evidence="2" id="KW-1185">Reference proteome</keyword>
<reference evidence="1 2" key="1">
    <citation type="journal article" date="2012" name="PLoS ONE">
        <title>Genomic Analysis of Pseudomonas putida Phage tf with Localized Single-Strand DNA Interruptions.</title>
        <authorList>
            <person name="Glukhov A.S."/>
            <person name="Krutilina A.I."/>
            <person name="Shlyapnikov M.G."/>
            <person name="Severinov K."/>
            <person name="Lavysh D."/>
            <person name="Kochetkov V.V."/>
            <person name="McGrath J.W."/>
            <person name="de Leeuwe C."/>
            <person name="Shaburova O.V."/>
            <person name="Krylov V.N."/>
            <person name="Akulenko N.V."/>
            <person name="Kulakov L.A."/>
        </authorList>
    </citation>
    <scope>NUCLEOTIDE SEQUENCE [LARGE SCALE GENOMIC DNA]</scope>
</reference>
<dbReference type="GeneID" id="12979147"/>
<accession>I2FLQ6</accession>
<proteinExistence type="predicted"/>